<gene>
    <name evidence="2" type="ORF">SNE35_26270</name>
</gene>
<name>A0ABU5DP15_9BURK</name>
<evidence type="ECO:0000313" key="2">
    <source>
        <dbReference type="EMBL" id="MDY0748033.1"/>
    </source>
</evidence>
<dbReference type="Proteomes" id="UP001285263">
    <property type="component" value="Unassembled WGS sequence"/>
</dbReference>
<proteinExistence type="predicted"/>
<dbReference type="EMBL" id="JAXCLA010000009">
    <property type="protein sequence ID" value="MDY0748033.1"/>
    <property type="molecule type" value="Genomic_DNA"/>
</dbReference>
<feature type="signal peptide" evidence="1">
    <location>
        <begin position="1"/>
        <end position="28"/>
    </location>
</feature>
<reference evidence="2 3" key="1">
    <citation type="submission" date="2023-11" db="EMBL/GenBank/DDBJ databases">
        <title>Paucibacter sp. nov., isolated from fresh soil in Korea.</title>
        <authorList>
            <person name="Le N.T.T."/>
        </authorList>
    </citation>
    <scope>NUCLEOTIDE SEQUENCE [LARGE SCALE GENOMIC DNA]</scope>
    <source>
        <strain evidence="2 3">R3-3</strain>
    </source>
</reference>
<dbReference type="RefSeq" id="WP_320425999.1">
    <property type="nucleotide sequence ID" value="NZ_JAXCLA010000009.1"/>
</dbReference>
<keyword evidence="1" id="KW-0732">Signal</keyword>
<protein>
    <recommendedName>
        <fullName evidence="4">PEP-CTERM protein-sorting domain-containing protein</fullName>
    </recommendedName>
</protein>
<keyword evidence="3" id="KW-1185">Reference proteome</keyword>
<comment type="caution">
    <text evidence="2">The sequence shown here is derived from an EMBL/GenBank/DDBJ whole genome shotgun (WGS) entry which is preliminary data.</text>
</comment>
<accession>A0ABU5DP15</accession>
<evidence type="ECO:0008006" key="4">
    <source>
        <dbReference type="Google" id="ProtNLM"/>
    </source>
</evidence>
<evidence type="ECO:0000256" key="1">
    <source>
        <dbReference type="SAM" id="SignalP"/>
    </source>
</evidence>
<evidence type="ECO:0000313" key="3">
    <source>
        <dbReference type="Proteomes" id="UP001285263"/>
    </source>
</evidence>
<organism evidence="2 3">
    <name type="scientific">Roseateles agri</name>
    <dbReference type="NCBI Taxonomy" id="3098619"/>
    <lineage>
        <taxon>Bacteria</taxon>
        <taxon>Pseudomonadati</taxon>
        <taxon>Pseudomonadota</taxon>
        <taxon>Betaproteobacteria</taxon>
        <taxon>Burkholderiales</taxon>
        <taxon>Sphaerotilaceae</taxon>
        <taxon>Roseateles</taxon>
    </lineage>
</organism>
<sequence>MNTFGTVARFVRRGMLAVVLLGAGACQASLVTLTFEGLSDLAKVGDFYDGGLDGAGQGPGPDDGIKFSSDAIALIASSAGGSGVFSGAPSGVGALFFLSGAGTTINVAAGFSNEFSLFYSAFAGGSFSIYDGLDGTGTLLGSETLAVTPNTSNQLNAWVEGIADFSGTAHSVVLSGVANRILFDNLSFDIGAADNSIPEPGSLPLVVTAAAVLGLAGQRRARALRS</sequence>
<feature type="chain" id="PRO_5046118832" description="PEP-CTERM protein-sorting domain-containing protein" evidence="1">
    <location>
        <begin position="29"/>
        <end position="226"/>
    </location>
</feature>